<keyword evidence="1" id="KW-1133">Transmembrane helix</keyword>
<keyword evidence="1" id="KW-0472">Membrane</keyword>
<dbReference type="Pfam" id="PF10320">
    <property type="entry name" value="7TM_GPCR_Srsx"/>
    <property type="match status" value="1"/>
</dbReference>
<reference evidence="2 3" key="1">
    <citation type="submission" date="2024-10" db="EMBL/GenBank/DDBJ databases">
        <authorList>
            <person name="Kim D."/>
        </authorList>
    </citation>
    <scope>NUCLEOTIDE SEQUENCE [LARGE SCALE GENOMIC DNA]</scope>
    <source>
        <strain evidence="2">BH-2024</strain>
    </source>
</reference>
<gene>
    <name evidence="2" type="ORF">niasHT_001009</name>
</gene>
<keyword evidence="3" id="KW-1185">Reference proteome</keyword>
<evidence type="ECO:0008006" key="4">
    <source>
        <dbReference type="Google" id="ProtNLM"/>
    </source>
</evidence>
<dbReference type="Proteomes" id="UP001620626">
    <property type="component" value="Unassembled WGS sequence"/>
</dbReference>
<keyword evidence="1" id="KW-0812">Transmembrane</keyword>
<protein>
    <recommendedName>
        <fullName evidence="4">G-protein coupled receptors family 1 profile domain-containing protein</fullName>
    </recommendedName>
</protein>
<dbReference type="InterPro" id="IPR047130">
    <property type="entry name" value="7TM_GPCR_Srsx_nematod"/>
</dbReference>
<evidence type="ECO:0000313" key="3">
    <source>
        <dbReference type="Proteomes" id="UP001620626"/>
    </source>
</evidence>
<feature type="transmembrane region" description="Helical" evidence="1">
    <location>
        <begin position="95"/>
        <end position="117"/>
    </location>
</feature>
<dbReference type="PANTHER" id="PTHR23360">
    <property type="entry name" value="G-PROTEIN COUPLED RECEPTORS FAMILY 1 PROFILE DOMAIN-CONTAINING PROTEIN-RELATED"/>
    <property type="match status" value="1"/>
</dbReference>
<evidence type="ECO:0000313" key="2">
    <source>
        <dbReference type="EMBL" id="KAL3118373.1"/>
    </source>
</evidence>
<dbReference type="SUPFAM" id="SSF81321">
    <property type="entry name" value="Family A G protein-coupled receptor-like"/>
    <property type="match status" value="1"/>
</dbReference>
<feature type="transmembrane region" description="Helical" evidence="1">
    <location>
        <begin position="20"/>
        <end position="48"/>
    </location>
</feature>
<dbReference type="PANTHER" id="PTHR23360:SF5">
    <property type="entry name" value="G-PROTEIN COUPLED RECEPTORS FAMILY 1 PROFILE DOMAIN-CONTAINING PROTEIN"/>
    <property type="match status" value="1"/>
</dbReference>
<feature type="transmembrane region" description="Helical" evidence="1">
    <location>
        <begin position="60"/>
        <end position="83"/>
    </location>
</feature>
<dbReference type="InterPro" id="IPR019424">
    <property type="entry name" value="7TM_GPCR_Srsx"/>
</dbReference>
<sequence>MNDTANKTFYLAFKNVHPSWSLIGCALIYGLIATLGIILNSSVILVTLLTKSFRGTVNYLLALCSLFDLVHQTGHFLFVYTAFSGQNFIELQLAANILFIPVIGIGGITPTMLFTGIDRLIGIAFSEL</sequence>
<dbReference type="EMBL" id="JBICBT010000281">
    <property type="protein sequence ID" value="KAL3118373.1"/>
    <property type="molecule type" value="Genomic_DNA"/>
</dbReference>
<accession>A0ABD2LT04</accession>
<dbReference type="PROSITE" id="PS51257">
    <property type="entry name" value="PROKAR_LIPOPROTEIN"/>
    <property type="match status" value="1"/>
</dbReference>
<dbReference type="AlphaFoldDB" id="A0ABD2LT04"/>
<name>A0ABD2LT04_9BILA</name>
<organism evidence="2 3">
    <name type="scientific">Heterodera trifolii</name>
    <dbReference type="NCBI Taxonomy" id="157864"/>
    <lineage>
        <taxon>Eukaryota</taxon>
        <taxon>Metazoa</taxon>
        <taxon>Ecdysozoa</taxon>
        <taxon>Nematoda</taxon>
        <taxon>Chromadorea</taxon>
        <taxon>Rhabditida</taxon>
        <taxon>Tylenchina</taxon>
        <taxon>Tylenchomorpha</taxon>
        <taxon>Tylenchoidea</taxon>
        <taxon>Heteroderidae</taxon>
        <taxon>Heteroderinae</taxon>
        <taxon>Heterodera</taxon>
    </lineage>
</organism>
<dbReference type="Gene3D" id="1.20.1070.10">
    <property type="entry name" value="Rhodopsin 7-helix transmembrane proteins"/>
    <property type="match status" value="1"/>
</dbReference>
<proteinExistence type="predicted"/>
<comment type="caution">
    <text evidence="2">The sequence shown here is derived from an EMBL/GenBank/DDBJ whole genome shotgun (WGS) entry which is preliminary data.</text>
</comment>
<evidence type="ECO:0000256" key="1">
    <source>
        <dbReference type="SAM" id="Phobius"/>
    </source>
</evidence>